<name>A0A371EV21_MUCPR</name>
<sequence>MVKIIKEEFMDNIEEEYIRSILECQRQQLSTRMVIDWNHEQGYNRLFNDYFFENLVCIEVQFRRRHVFLRFVEALSKHDEYFQMKVIFANGRMGLLSLIGESTAMECLERFVKGVNDVFGVEYLRRPNNNDINCLLQRGETRDFLGMLGSID</sequence>
<evidence type="ECO:0000313" key="1">
    <source>
        <dbReference type="EMBL" id="RDX69826.1"/>
    </source>
</evidence>
<dbReference type="PANTHER" id="PTHR47150">
    <property type="entry name" value="OS12G0169200 PROTEIN"/>
    <property type="match status" value="1"/>
</dbReference>
<gene>
    <name evidence="1" type="ORF">CR513_51009</name>
</gene>
<evidence type="ECO:0000313" key="2">
    <source>
        <dbReference type="Proteomes" id="UP000257109"/>
    </source>
</evidence>
<reference evidence="1" key="1">
    <citation type="submission" date="2018-05" db="EMBL/GenBank/DDBJ databases">
        <title>Draft genome of Mucuna pruriens seed.</title>
        <authorList>
            <person name="Nnadi N.E."/>
            <person name="Vos R."/>
            <person name="Hasami M.H."/>
            <person name="Devisetty U.K."/>
            <person name="Aguiy J.C."/>
        </authorList>
    </citation>
    <scope>NUCLEOTIDE SEQUENCE [LARGE SCALE GENOMIC DNA]</scope>
    <source>
        <strain evidence="1">JCA_2017</strain>
    </source>
</reference>
<dbReference type="STRING" id="157652.A0A371EV21"/>
<dbReference type="PANTHER" id="PTHR47150:SF6">
    <property type="entry name" value="OS01G0872900 PROTEIN"/>
    <property type="match status" value="1"/>
</dbReference>
<feature type="non-terminal residue" evidence="1">
    <location>
        <position position="152"/>
    </location>
</feature>
<feature type="non-terminal residue" evidence="1">
    <location>
        <position position="1"/>
    </location>
</feature>
<organism evidence="1 2">
    <name type="scientific">Mucuna pruriens</name>
    <name type="common">Velvet bean</name>
    <name type="synonym">Dolichos pruriens</name>
    <dbReference type="NCBI Taxonomy" id="157652"/>
    <lineage>
        <taxon>Eukaryota</taxon>
        <taxon>Viridiplantae</taxon>
        <taxon>Streptophyta</taxon>
        <taxon>Embryophyta</taxon>
        <taxon>Tracheophyta</taxon>
        <taxon>Spermatophyta</taxon>
        <taxon>Magnoliopsida</taxon>
        <taxon>eudicotyledons</taxon>
        <taxon>Gunneridae</taxon>
        <taxon>Pentapetalae</taxon>
        <taxon>rosids</taxon>
        <taxon>fabids</taxon>
        <taxon>Fabales</taxon>
        <taxon>Fabaceae</taxon>
        <taxon>Papilionoideae</taxon>
        <taxon>50 kb inversion clade</taxon>
        <taxon>NPAAA clade</taxon>
        <taxon>indigoferoid/millettioid clade</taxon>
        <taxon>Phaseoleae</taxon>
        <taxon>Mucuna</taxon>
    </lineage>
</organism>
<protein>
    <submittedName>
        <fullName evidence="1">Uncharacterized protein</fullName>
    </submittedName>
</protein>
<dbReference type="OrthoDB" id="1624952at2759"/>
<dbReference type="AlphaFoldDB" id="A0A371EV21"/>
<comment type="caution">
    <text evidence="1">The sequence shown here is derived from an EMBL/GenBank/DDBJ whole genome shotgun (WGS) entry which is preliminary data.</text>
</comment>
<dbReference type="Proteomes" id="UP000257109">
    <property type="component" value="Unassembled WGS sequence"/>
</dbReference>
<accession>A0A371EV21</accession>
<dbReference type="EMBL" id="QJKJ01011949">
    <property type="protein sequence ID" value="RDX69826.1"/>
    <property type="molecule type" value="Genomic_DNA"/>
</dbReference>
<proteinExistence type="predicted"/>
<keyword evidence="2" id="KW-1185">Reference proteome</keyword>